<reference evidence="1 2" key="1">
    <citation type="submission" date="2019-03" db="EMBL/GenBank/DDBJ databases">
        <authorList>
            <person name="Kim M.K.M."/>
        </authorList>
    </citation>
    <scope>NUCLEOTIDE SEQUENCE [LARGE SCALE GENOMIC DNA]</scope>
    <source>
        <strain evidence="1 2">17J68-12</strain>
    </source>
</reference>
<comment type="caution">
    <text evidence="1">The sequence shown here is derived from an EMBL/GenBank/DDBJ whole genome shotgun (WGS) entry which is preliminary data.</text>
</comment>
<dbReference type="OrthoDB" id="610082at2"/>
<protein>
    <submittedName>
        <fullName evidence="1">T9SS type B sorting domain-containing protein</fullName>
    </submittedName>
</protein>
<evidence type="ECO:0000313" key="2">
    <source>
        <dbReference type="Proteomes" id="UP000295334"/>
    </source>
</evidence>
<sequence>MPRFPISQCLRSRHRIFAPDMTKTTRAALLLPVLLFPLLLLAQTNCTTPGQTPRSAFPVCGTTTFAQTTVPQCGGFRMAKQHCPGNNTLTDINPFYYKFTCYVSGTLGFIINPNDQREDYDWALFDVTNQDPNQIFANAALTISDNWSSEPGATGTRAQGTAQFVDCGEPNPTFNRMPVIEAGHNYLLLVSHFTPTDAGYSLSFGGGTAVITDNTLPRLKAVEASCGGDILRVKLNKGMKCSSVTASGSEFFITPSVATVVSATAIGCSTGFDTDSVELRLSTFLNPGNYSLGIRNGSDNNTILDICDRGIPETDKLDFVLLPRTFTPMDSLAPLSCAPRQLRLVFKRPMLCSSIAPDGSDFSITGTYPVSISGAACASSNGLSKEIVITLTAPLQQEGTFQLRLQQGSDGNPITDECGEPTPPGAVLTFSVLDTVNADFSYSIAYGCQRDTVSFAHPGGNRINSWQWDLDQGQTAATQNAVAYYTDFDVEKKVRLVVSNGFCSDTARTTIGLVNYRKAGFEVFEDQCPDEFIAITNTSVGRALRFWWTFGNGTSSNEQTPMPLYSAPPRATSYWIDLQITDSFNCTDAVRKRITVYNSCFVDVPNAFTPNNDGRNDRFHVLNAVKALNFEFAVYNRWGGLVFKSNNWKEGWDGKIGAIEQPTGVYAWLVRYVERDTGKSVFRKGTVLLIR</sequence>
<organism evidence="1 2">
    <name type="scientific">Flaviaesturariibacter flavus</name>
    <dbReference type="NCBI Taxonomy" id="2502780"/>
    <lineage>
        <taxon>Bacteria</taxon>
        <taxon>Pseudomonadati</taxon>
        <taxon>Bacteroidota</taxon>
        <taxon>Chitinophagia</taxon>
        <taxon>Chitinophagales</taxon>
        <taxon>Chitinophagaceae</taxon>
        <taxon>Flaviaestuariibacter</taxon>
    </lineage>
</organism>
<dbReference type="SUPFAM" id="SSF49299">
    <property type="entry name" value="PKD domain"/>
    <property type="match status" value="2"/>
</dbReference>
<gene>
    <name evidence="1" type="ORF">EPD60_09140</name>
</gene>
<dbReference type="EMBL" id="SJZI01000042">
    <property type="protein sequence ID" value="TCJ14161.1"/>
    <property type="molecule type" value="Genomic_DNA"/>
</dbReference>
<keyword evidence="2" id="KW-1185">Reference proteome</keyword>
<dbReference type="InterPro" id="IPR013783">
    <property type="entry name" value="Ig-like_fold"/>
</dbReference>
<dbReference type="InterPro" id="IPR035986">
    <property type="entry name" value="PKD_dom_sf"/>
</dbReference>
<proteinExistence type="predicted"/>
<dbReference type="Gene3D" id="2.60.40.10">
    <property type="entry name" value="Immunoglobulins"/>
    <property type="match status" value="2"/>
</dbReference>
<dbReference type="AlphaFoldDB" id="A0A4R1BB00"/>
<dbReference type="Pfam" id="PF13585">
    <property type="entry name" value="CHU_C"/>
    <property type="match status" value="1"/>
</dbReference>
<accession>A0A4R1BB00</accession>
<dbReference type="NCBIfam" id="TIGR04131">
    <property type="entry name" value="Bac_Flav_CTERM"/>
    <property type="match status" value="1"/>
</dbReference>
<evidence type="ECO:0000313" key="1">
    <source>
        <dbReference type="EMBL" id="TCJ14161.1"/>
    </source>
</evidence>
<name>A0A4R1BB00_9BACT</name>
<dbReference type="InterPro" id="IPR026341">
    <property type="entry name" value="T9SS_type_B"/>
</dbReference>
<dbReference type="Proteomes" id="UP000295334">
    <property type="component" value="Unassembled WGS sequence"/>
</dbReference>